<reference evidence="1 2" key="1">
    <citation type="submission" date="2020-10" db="EMBL/GenBank/DDBJ databases">
        <title>The Coptis chinensis genome and diversification of protoberbering-type alkaloids.</title>
        <authorList>
            <person name="Wang B."/>
            <person name="Shu S."/>
            <person name="Song C."/>
            <person name="Liu Y."/>
        </authorList>
    </citation>
    <scope>NUCLEOTIDE SEQUENCE [LARGE SCALE GENOMIC DNA]</scope>
    <source>
        <strain evidence="1">HL-2020</strain>
        <tissue evidence="1">Leaf</tissue>
    </source>
</reference>
<organism evidence="1 2">
    <name type="scientific">Coptis chinensis</name>
    <dbReference type="NCBI Taxonomy" id="261450"/>
    <lineage>
        <taxon>Eukaryota</taxon>
        <taxon>Viridiplantae</taxon>
        <taxon>Streptophyta</taxon>
        <taxon>Embryophyta</taxon>
        <taxon>Tracheophyta</taxon>
        <taxon>Spermatophyta</taxon>
        <taxon>Magnoliopsida</taxon>
        <taxon>Ranunculales</taxon>
        <taxon>Ranunculaceae</taxon>
        <taxon>Coptidoideae</taxon>
        <taxon>Coptis</taxon>
    </lineage>
</organism>
<dbReference type="EMBL" id="JADFTS010000009">
    <property type="protein sequence ID" value="KAF9590477.1"/>
    <property type="molecule type" value="Genomic_DNA"/>
</dbReference>
<accession>A0A835H2A7</accession>
<comment type="caution">
    <text evidence="1">The sequence shown here is derived from an EMBL/GenBank/DDBJ whole genome shotgun (WGS) entry which is preliminary data.</text>
</comment>
<keyword evidence="2" id="KW-1185">Reference proteome</keyword>
<sequence>MSEPINKEWMSEKERGDRSFYGSRVVANIGETTIGDVAIEMEDTEEKNIREVGIGMGNFVNSFLDCMKELWVMAVWDWSLISLMFLNQT</sequence>
<proteinExistence type="predicted"/>
<name>A0A835H2A7_9MAGN</name>
<dbReference type="Proteomes" id="UP000631114">
    <property type="component" value="Unassembled WGS sequence"/>
</dbReference>
<evidence type="ECO:0000313" key="1">
    <source>
        <dbReference type="EMBL" id="KAF9590477.1"/>
    </source>
</evidence>
<gene>
    <name evidence="1" type="ORF">IFM89_035354</name>
</gene>
<protein>
    <submittedName>
        <fullName evidence="1">Uncharacterized protein</fullName>
    </submittedName>
</protein>
<dbReference type="AlphaFoldDB" id="A0A835H2A7"/>
<evidence type="ECO:0000313" key="2">
    <source>
        <dbReference type="Proteomes" id="UP000631114"/>
    </source>
</evidence>